<dbReference type="OMA" id="PGKEFPN"/>
<feature type="compositionally biased region" description="Acidic residues" evidence="3">
    <location>
        <begin position="230"/>
        <end position="253"/>
    </location>
</feature>
<evidence type="ECO:0000256" key="2">
    <source>
        <dbReference type="RuleBase" id="RU003876"/>
    </source>
</evidence>
<dbReference type="FunCoup" id="A7TF39">
    <property type="interactions" value="637"/>
</dbReference>
<evidence type="ECO:0000256" key="3">
    <source>
        <dbReference type="SAM" id="MobiDB-lite"/>
    </source>
</evidence>
<dbReference type="GO" id="GO:0042393">
    <property type="term" value="F:histone binding"/>
    <property type="evidence" value="ECO:0007669"/>
    <property type="project" value="EnsemblFungi"/>
</dbReference>
<sequence>MGEVKPNEEEESNAFLQLAECELKVDAIEKDVAQYRLDKMKSVYQERDGLVNKIPEFWKIVLSQHTDFANYIRASDFTYVDCIQDVKVEWDNVDEFKIIIKFDGIKDDFEAQTVTKQFKRQKIIDDTKSKEDSDSDDDDDELEKLISEPVDIKWPKKYEDICPESIQDKKSPEGKKKYRQGMKSLFGWFRWTGLKPGKEFPHGDSFAELIVDDLYPYCVKYYTEAHRDLEDENDDSDSESEGELDLSDDEGNENEPKRRKL</sequence>
<dbReference type="Pfam" id="PF00956">
    <property type="entry name" value="NAP"/>
    <property type="match status" value="1"/>
</dbReference>
<dbReference type="GeneID" id="5547391"/>
<dbReference type="Proteomes" id="UP000000267">
    <property type="component" value="Unassembled WGS sequence"/>
</dbReference>
<dbReference type="AlphaFoldDB" id="A7TF39"/>
<accession>A7TF39</accession>
<dbReference type="Gene3D" id="3.30.1120.90">
    <property type="entry name" value="Nucleosome assembly protein"/>
    <property type="match status" value="1"/>
</dbReference>
<dbReference type="PANTHER" id="PTHR11875">
    <property type="entry name" value="TESTIS-SPECIFIC Y-ENCODED PROTEIN"/>
    <property type="match status" value="1"/>
</dbReference>
<comment type="similarity">
    <text evidence="1 2">Belongs to the nucleosome assembly protein (NAP) family.</text>
</comment>
<evidence type="ECO:0000256" key="1">
    <source>
        <dbReference type="ARBA" id="ARBA00009947"/>
    </source>
</evidence>
<protein>
    <recommendedName>
        <fullName evidence="6">Vacuolar protein sorting-associated protein 75</fullName>
    </recommendedName>
</protein>
<dbReference type="GO" id="GO:0006334">
    <property type="term" value="P:nucleosome assembly"/>
    <property type="evidence" value="ECO:0007669"/>
    <property type="project" value="EnsemblFungi"/>
</dbReference>
<name>A7TF39_VANPO</name>
<evidence type="ECO:0000313" key="4">
    <source>
        <dbReference type="EMBL" id="EDO19064.1"/>
    </source>
</evidence>
<proteinExistence type="inferred from homology"/>
<dbReference type="PhylomeDB" id="A7TF39"/>
<feature type="region of interest" description="Disordered" evidence="3">
    <location>
        <begin position="228"/>
        <end position="261"/>
    </location>
</feature>
<gene>
    <name evidence="4" type="ORF">Kpol_2000p29</name>
</gene>
<dbReference type="GO" id="GO:0010698">
    <property type="term" value="F:acetyltransferase activator activity"/>
    <property type="evidence" value="ECO:0007669"/>
    <property type="project" value="EnsemblFungi"/>
</dbReference>
<dbReference type="STRING" id="436907.A7TF39"/>
<dbReference type="HOGENOM" id="CLU_072852_0_0_1"/>
<reference evidence="4 5" key="1">
    <citation type="journal article" date="2007" name="Proc. Natl. Acad. Sci. U.S.A.">
        <title>Independent sorting-out of thousands of duplicated gene pairs in two yeast species descended from a whole-genome duplication.</title>
        <authorList>
            <person name="Scannell D.R."/>
            <person name="Frank A.C."/>
            <person name="Conant G.C."/>
            <person name="Byrne K.P."/>
            <person name="Woolfit M."/>
            <person name="Wolfe K.H."/>
        </authorList>
    </citation>
    <scope>NUCLEOTIDE SEQUENCE [LARGE SCALE GENOMIC DNA]</scope>
    <source>
        <strain evidence="5">ATCC 22028 / DSM 70294 / BCRC 21397 / CBS 2163 / NBRC 10782 / NRRL Y-8283 / UCD 57-17</strain>
    </source>
</reference>
<dbReference type="OrthoDB" id="19419at2759"/>
<dbReference type="InterPro" id="IPR037231">
    <property type="entry name" value="NAP-like_sf"/>
</dbReference>
<dbReference type="GO" id="GO:0005634">
    <property type="term" value="C:nucleus"/>
    <property type="evidence" value="ECO:0007669"/>
    <property type="project" value="EnsemblFungi"/>
</dbReference>
<dbReference type="InterPro" id="IPR002164">
    <property type="entry name" value="NAP_family"/>
</dbReference>
<evidence type="ECO:0008006" key="6">
    <source>
        <dbReference type="Google" id="ProtNLM"/>
    </source>
</evidence>
<dbReference type="GO" id="GO:0005829">
    <property type="term" value="C:cytosol"/>
    <property type="evidence" value="ECO:0007669"/>
    <property type="project" value="EnsemblFungi"/>
</dbReference>
<dbReference type="GO" id="GO:0006303">
    <property type="term" value="P:double-strand break repair via nonhomologous end joining"/>
    <property type="evidence" value="ECO:0007669"/>
    <property type="project" value="EnsemblFungi"/>
</dbReference>
<keyword evidence="5" id="KW-1185">Reference proteome</keyword>
<dbReference type="SUPFAM" id="SSF143113">
    <property type="entry name" value="NAP-like"/>
    <property type="match status" value="1"/>
</dbReference>
<dbReference type="RefSeq" id="XP_001646922.1">
    <property type="nucleotide sequence ID" value="XM_001646872.1"/>
</dbReference>
<dbReference type="GO" id="GO:0006335">
    <property type="term" value="P:DNA replication-dependent chromatin assembly"/>
    <property type="evidence" value="ECO:0007669"/>
    <property type="project" value="EnsemblFungi"/>
</dbReference>
<organism evidence="5">
    <name type="scientific">Vanderwaltozyma polyspora (strain ATCC 22028 / DSM 70294 / BCRC 21397 / CBS 2163 / NBRC 10782 / NRRL Y-8283 / UCD 57-17)</name>
    <name type="common">Kluyveromyces polysporus</name>
    <dbReference type="NCBI Taxonomy" id="436907"/>
    <lineage>
        <taxon>Eukaryota</taxon>
        <taxon>Fungi</taxon>
        <taxon>Dikarya</taxon>
        <taxon>Ascomycota</taxon>
        <taxon>Saccharomycotina</taxon>
        <taxon>Saccharomycetes</taxon>
        <taxon>Saccharomycetales</taxon>
        <taxon>Saccharomycetaceae</taxon>
        <taxon>Vanderwaltozyma</taxon>
    </lineage>
</organism>
<dbReference type="GO" id="GO:0070775">
    <property type="term" value="C:H3 histone acetyltransferase complex"/>
    <property type="evidence" value="ECO:0007669"/>
    <property type="project" value="EnsemblFungi"/>
</dbReference>
<dbReference type="eggNOG" id="KOG1508">
    <property type="taxonomic scope" value="Eukaryota"/>
</dbReference>
<dbReference type="KEGG" id="vpo:Kpol_2000p29"/>
<evidence type="ECO:0000313" key="5">
    <source>
        <dbReference type="Proteomes" id="UP000000267"/>
    </source>
</evidence>
<dbReference type="InParanoid" id="A7TF39"/>
<dbReference type="GO" id="GO:0042802">
    <property type="term" value="F:identical protein binding"/>
    <property type="evidence" value="ECO:0007669"/>
    <property type="project" value="EnsemblFungi"/>
</dbReference>
<dbReference type="EMBL" id="DS480382">
    <property type="protein sequence ID" value="EDO19064.1"/>
    <property type="molecule type" value="Genomic_DNA"/>
</dbReference>